<dbReference type="OrthoDB" id="4187110at2"/>
<proteinExistence type="predicted"/>
<dbReference type="Proteomes" id="UP000029734">
    <property type="component" value="Unassembled WGS sequence"/>
</dbReference>
<dbReference type="GO" id="GO:0140359">
    <property type="term" value="F:ABC-type transporter activity"/>
    <property type="evidence" value="ECO:0007669"/>
    <property type="project" value="InterPro"/>
</dbReference>
<reference evidence="2 3" key="2">
    <citation type="submission" date="2014-10" db="EMBL/GenBank/DDBJ databases">
        <title>Comparative genomics of the Paenibacillus odorifer group.</title>
        <authorList>
            <person name="Tsai Y.-C."/>
            <person name="Martin N."/>
            <person name="Korlach J."/>
            <person name="Wiedmann M."/>
        </authorList>
    </citation>
    <scope>NUCLEOTIDE SEQUENCE [LARGE SCALE GENOMIC DNA]</scope>
    <source>
        <strain evidence="2 3">DSM 18334</strain>
    </source>
</reference>
<feature type="transmembrane region" description="Helical" evidence="1">
    <location>
        <begin position="148"/>
        <end position="170"/>
    </location>
</feature>
<feature type="transmembrane region" description="Helical" evidence="1">
    <location>
        <begin position="182"/>
        <end position="201"/>
    </location>
</feature>
<evidence type="ECO:0000313" key="3">
    <source>
        <dbReference type="Proteomes" id="UP000029734"/>
    </source>
</evidence>
<dbReference type="EMBL" id="JQCR01000001">
    <property type="protein sequence ID" value="KGE20939.1"/>
    <property type="molecule type" value="Genomic_DNA"/>
</dbReference>
<reference evidence="2 3" key="1">
    <citation type="submission" date="2014-08" db="EMBL/GenBank/DDBJ databases">
        <authorList>
            <person name="den Bakker H.C."/>
        </authorList>
    </citation>
    <scope>NUCLEOTIDE SEQUENCE [LARGE SCALE GENOMIC DNA]</scope>
    <source>
        <strain evidence="2 3">DSM 18334</strain>
    </source>
</reference>
<feature type="transmembrane region" description="Helical" evidence="1">
    <location>
        <begin position="230"/>
        <end position="252"/>
    </location>
</feature>
<evidence type="ECO:0008006" key="4">
    <source>
        <dbReference type="Google" id="ProtNLM"/>
    </source>
</evidence>
<comment type="caution">
    <text evidence="2">The sequence shown here is derived from an EMBL/GenBank/DDBJ whole genome shotgun (WGS) entry which is preliminary data.</text>
</comment>
<dbReference type="Pfam" id="PF12679">
    <property type="entry name" value="ABC2_membrane_2"/>
    <property type="match status" value="1"/>
</dbReference>
<sequence>MRSTWIFCQKEMLELVRSYKLAWIPVVFIILGIMQPLTTYYMPEILKAAGNVPPALLESYEMPSAAATMAQALGQYGTMGLLVLALAAMNSLSGERYSGTVELVLVRPVSIIGVVFAKWVAQLILLAVCLGFGAAAAAYYTGQLIGDLSWMLVISASGLYGLWLLCVQSLTLLFSAFLRGPVAAFMAILSAAALSLLHSFLPNRLEWTPASLPAYSAQLLTEGSKSMGSALTGSLGSAGLLIILCIIGASLVTGRKKLIG</sequence>
<keyword evidence="1" id="KW-1133">Transmembrane helix</keyword>
<organism evidence="2 3">
    <name type="scientific">Paenibacillus wynnii</name>
    <dbReference type="NCBI Taxonomy" id="268407"/>
    <lineage>
        <taxon>Bacteria</taxon>
        <taxon>Bacillati</taxon>
        <taxon>Bacillota</taxon>
        <taxon>Bacilli</taxon>
        <taxon>Bacillales</taxon>
        <taxon>Paenibacillaceae</taxon>
        <taxon>Paenibacillus</taxon>
    </lineage>
</organism>
<dbReference type="RefSeq" id="WP_036647745.1">
    <property type="nucleotide sequence ID" value="NZ_JQCR01000001.1"/>
</dbReference>
<evidence type="ECO:0000256" key="1">
    <source>
        <dbReference type="SAM" id="Phobius"/>
    </source>
</evidence>
<dbReference type="AlphaFoldDB" id="A0A098MEG6"/>
<gene>
    <name evidence="2" type="ORF">PWYN_01910</name>
</gene>
<dbReference type="eggNOG" id="COG1277">
    <property type="taxonomic scope" value="Bacteria"/>
</dbReference>
<keyword evidence="1" id="KW-0472">Membrane</keyword>
<name>A0A098MEG6_9BACL</name>
<feature type="transmembrane region" description="Helical" evidence="1">
    <location>
        <begin position="62"/>
        <end position="88"/>
    </location>
</feature>
<keyword evidence="3" id="KW-1185">Reference proteome</keyword>
<dbReference type="STRING" id="268407.PWYN_01910"/>
<accession>A0A098MEG6</accession>
<feature type="transmembrane region" description="Helical" evidence="1">
    <location>
        <begin position="21"/>
        <end position="42"/>
    </location>
</feature>
<feature type="transmembrane region" description="Helical" evidence="1">
    <location>
        <begin position="109"/>
        <end position="142"/>
    </location>
</feature>
<evidence type="ECO:0000313" key="2">
    <source>
        <dbReference type="EMBL" id="KGE20939.1"/>
    </source>
</evidence>
<dbReference type="GO" id="GO:0005886">
    <property type="term" value="C:plasma membrane"/>
    <property type="evidence" value="ECO:0007669"/>
    <property type="project" value="UniProtKB-SubCell"/>
</dbReference>
<protein>
    <recommendedName>
        <fullName evidence="4">ABC transporter permease</fullName>
    </recommendedName>
</protein>
<keyword evidence="1" id="KW-0812">Transmembrane</keyword>